<protein>
    <submittedName>
        <fullName evidence="3">DUF3558 domain-containing protein</fullName>
    </submittedName>
</protein>
<comment type="caution">
    <text evidence="3">The sequence shown here is derived from an EMBL/GenBank/DDBJ whole genome shotgun (WGS) entry which is preliminary data.</text>
</comment>
<keyword evidence="4" id="KW-1185">Reference proteome</keyword>
<feature type="region of interest" description="Disordered" evidence="1">
    <location>
        <begin position="28"/>
        <end position="57"/>
    </location>
</feature>
<proteinExistence type="predicted"/>
<dbReference type="Proteomes" id="UP000286716">
    <property type="component" value="Unassembled WGS sequence"/>
</dbReference>
<organism evidence="3 4">
    <name type="scientific">Amycolatopsis balhimycina DSM 5908</name>
    <dbReference type="NCBI Taxonomy" id="1081091"/>
    <lineage>
        <taxon>Bacteria</taxon>
        <taxon>Bacillati</taxon>
        <taxon>Actinomycetota</taxon>
        <taxon>Actinomycetes</taxon>
        <taxon>Pseudonocardiales</taxon>
        <taxon>Pseudonocardiaceae</taxon>
        <taxon>Amycolatopsis</taxon>
    </lineage>
</organism>
<evidence type="ECO:0000256" key="1">
    <source>
        <dbReference type="SAM" id="MobiDB-lite"/>
    </source>
</evidence>
<sequence>MMKLLARAVLPVVAGGFLLAGCTSTQTGMASPAGTPSSAPSSAPETSSSSGAGQASTTSLQPCTVLAASDLSGYGSFKDAIEENASDARTCTYQKKTETASEEGLVVSVVIRDNAGLDQTNDTGAGVQDKQVNGRKAKVAPSPAPTGCVVALGVGDKARVDVTVTAVSTVDKACQLAGDVAGKSVEPKLPKG</sequence>
<evidence type="ECO:0000313" key="3">
    <source>
        <dbReference type="EMBL" id="RSM34891.1"/>
    </source>
</evidence>
<evidence type="ECO:0000256" key="2">
    <source>
        <dbReference type="SAM" id="SignalP"/>
    </source>
</evidence>
<dbReference type="EMBL" id="QHHU01000122">
    <property type="protein sequence ID" value="RSM34891.1"/>
    <property type="molecule type" value="Genomic_DNA"/>
</dbReference>
<dbReference type="Pfam" id="PF12079">
    <property type="entry name" value="DUF3558"/>
    <property type="match status" value="1"/>
</dbReference>
<reference evidence="3 4" key="1">
    <citation type="submission" date="2018-05" db="EMBL/GenBank/DDBJ databases">
        <title>Evolution of GPA BGCs.</title>
        <authorList>
            <person name="Waglechner N."/>
            <person name="Wright G.D."/>
        </authorList>
    </citation>
    <scope>NUCLEOTIDE SEQUENCE [LARGE SCALE GENOMIC DNA]</scope>
    <source>
        <strain evidence="3 4">DSM 5908</strain>
    </source>
</reference>
<dbReference type="RefSeq" id="WP_020642808.1">
    <property type="nucleotide sequence ID" value="NZ_QHHU01000122.1"/>
</dbReference>
<dbReference type="AlphaFoldDB" id="A0A428VVN6"/>
<feature type="signal peptide" evidence="2">
    <location>
        <begin position="1"/>
        <end position="20"/>
    </location>
</feature>
<accession>A0A428VVN6</accession>
<dbReference type="OrthoDB" id="3623907at2"/>
<feature type="compositionally biased region" description="Low complexity" evidence="1">
    <location>
        <begin position="30"/>
        <end position="57"/>
    </location>
</feature>
<feature type="chain" id="PRO_5039719196" evidence="2">
    <location>
        <begin position="21"/>
        <end position="192"/>
    </location>
</feature>
<dbReference type="PROSITE" id="PS51257">
    <property type="entry name" value="PROKAR_LIPOPROTEIN"/>
    <property type="match status" value="1"/>
</dbReference>
<evidence type="ECO:0000313" key="4">
    <source>
        <dbReference type="Proteomes" id="UP000286716"/>
    </source>
</evidence>
<gene>
    <name evidence="3" type="ORF">DMA12_46400</name>
</gene>
<name>A0A428VVN6_AMYBA</name>
<keyword evidence="2" id="KW-0732">Signal</keyword>
<dbReference type="InterPro" id="IPR024520">
    <property type="entry name" value="DUF3558"/>
</dbReference>